<name>A0ABY7ZM43_9ACTN</name>
<evidence type="ECO:0000256" key="2">
    <source>
        <dbReference type="SAM" id="SignalP"/>
    </source>
</evidence>
<proteinExistence type="predicted"/>
<protein>
    <recommendedName>
        <fullName evidence="5">Ig-like domain-containing protein</fullName>
    </recommendedName>
</protein>
<feature type="compositionally biased region" description="Low complexity" evidence="1">
    <location>
        <begin position="92"/>
        <end position="106"/>
    </location>
</feature>
<dbReference type="PROSITE" id="PS51257">
    <property type="entry name" value="PROKAR_LIPOPROTEIN"/>
    <property type="match status" value="1"/>
</dbReference>
<evidence type="ECO:0000313" key="3">
    <source>
        <dbReference type="EMBL" id="WDZ83583.1"/>
    </source>
</evidence>
<dbReference type="EMBL" id="CP118615">
    <property type="protein sequence ID" value="WDZ83583.1"/>
    <property type="molecule type" value="Genomic_DNA"/>
</dbReference>
<feature type="compositionally biased region" description="Gly residues" evidence="1">
    <location>
        <begin position="67"/>
        <end position="91"/>
    </location>
</feature>
<feature type="chain" id="PRO_5046566026" description="Ig-like domain-containing protein" evidence="2">
    <location>
        <begin position="22"/>
        <end position="213"/>
    </location>
</feature>
<feature type="signal peptide" evidence="2">
    <location>
        <begin position="1"/>
        <end position="21"/>
    </location>
</feature>
<evidence type="ECO:0000313" key="4">
    <source>
        <dbReference type="Proteomes" id="UP001219605"/>
    </source>
</evidence>
<reference evidence="3 4" key="1">
    <citation type="submission" date="2023-02" db="EMBL/GenBank/DDBJ databases">
        <authorList>
            <person name="Mo P."/>
        </authorList>
    </citation>
    <scope>NUCLEOTIDE SEQUENCE [LARGE SCALE GENOMIC DNA]</scope>
    <source>
        <strain evidence="3 4">HUAS 3</strain>
    </source>
</reference>
<dbReference type="Proteomes" id="UP001219605">
    <property type="component" value="Chromosome"/>
</dbReference>
<keyword evidence="2" id="KW-0732">Signal</keyword>
<dbReference type="RefSeq" id="WP_275030141.1">
    <property type="nucleotide sequence ID" value="NZ_CP118615.1"/>
</dbReference>
<sequence length="213" mass="20705">MRSSNLSRLVVAALTATVAVTGCSVTVDPSGRSKASGADPATDTAGSTGDGPGSAPTDGGGSKDDGGATGGGSSSGSTGGSTGGGSTGGGNPTTKPATSTTTKAAANGPQIVQFRVRQQPSCPAGTNVNPIAGNPVVLEWEATNVDRVALSVDGPGIYGDSYAPTGTETLNFPCSGPEGSTQKHTYQLTVTNAHGKQTRTLTVSARVNGVAPV</sequence>
<keyword evidence="4" id="KW-1185">Reference proteome</keyword>
<accession>A0ABY7ZM43</accession>
<organism evidence="3 4">
    <name type="scientific">Micromonospora cathayae</name>
    <dbReference type="NCBI Taxonomy" id="3028804"/>
    <lineage>
        <taxon>Bacteria</taxon>
        <taxon>Bacillati</taxon>
        <taxon>Actinomycetota</taxon>
        <taxon>Actinomycetes</taxon>
        <taxon>Micromonosporales</taxon>
        <taxon>Micromonosporaceae</taxon>
        <taxon>Micromonospora</taxon>
    </lineage>
</organism>
<gene>
    <name evidence="3" type="ORF">PVK37_24430</name>
</gene>
<evidence type="ECO:0000256" key="1">
    <source>
        <dbReference type="SAM" id="MobiDB-lite"/>
    </source>
</evidence>
<feature type="region of interest" description="Disordered" evidence="1">
    <location>
        <begin position="25"/>
        <end position="108"/>
    </location>
</feature>
<evidence type="ECO:0008006" key="5">
    <source>
        <dbReference type="Google" id="ProtNLM"/>
    </source>
</evidence>